<protein>
    <submittedName>
        <fullName evidence="1">Uncharacterized protein</fullName>
    </submittedName>
</protein>
<reference evidence="1 2" key="1">
    <citation type="submission" date="2019-02" db="EMBL/GenBank/DDBJ databases">
        <title>Genome sequencing of the rare red list fungi Phlebia centrifuga.</title>
        <authorList>
            <person name="Buettner E."/>
            <person name="Kellner H."/>
        </authorList>
    </citation>
    <scope>NUCLEOTIDE SEQUENCE [LARGE SCALE GENOMIC DNA]</scope>
    <source>
        <strain evidence="1 2">DSM 108282</strain>
    </source>
</reference>
<organism evidence="1 2">
    <name type="scientific">Hermanssonia centrifuga</name>
    <dbReference type="NCBI Taxonomy" id="98765"/>
    <lineage>
        <taxon>Eukaryota</taxon>
        <taxon>Fungi</taxon>
        <taxon>Dikarya</taxon>
        <taxon>Basidiomycota</taxon>
        <taxon>Agaricomycotina</taxon>
        <taxon>Agaricomycetes</taxon>
        <taxon>Polyporales</taxon>
        <taxon>Meruliaceae</taxon>
        <taxon>Hermanssonia</taxon>
    </lineage>
</organism>
<name>A0A4S4KS96_9APHY</name>
<evidence type="ECO:0000313" key="1">
    <source>
        <dbReference type="EMBL" id="THH01171.1"/>
    </source>
</evidence>
<gene>
    <name evidence="1" type="ORF">EW026_g1480</name>
</gene>
<keyword evidence="2" id="KW-1185">Reference proteome</keyword>
<sequence length="168" mass="17747">MSAVAGPSHRRSTVASQSAADTELYRTVARLSAYDLDGIAGALAAIRSPGVPVTDAELAVRLAREEAEAFQIFNSDRALAQQLQTTWHPLAPNRQLDEITGIGATPGVTGTRIRDPVAAPRATDPLQNGRTQQLIARPTAASSSGLWYLLAKLSPDLPLAIERPGTNA</sequence>
<comment type="caution">
    <text evidence="1">The sequence shown here is derived from an EMBL/GenBank/DDBJ whole genome shotgun (WGS) entry which is preliminary data.</text>
</comment>
<dbReference type="AlphaFoldDB" id="A0A4S4KS96"/>
<proteinExistence type="predicted"/>
<dbReference type="Proteomes" id="UP000309038">
    <property type="component" value="Unassembled WGS sequence"/>
</dbReference>
<evidence type="ECO:0000313" key="2">
    <source>
        <dbReference type="Proteomes" id="UP000309038"/>
    </source>
</evidence>
<accession>A0A4S4KS96</accession>
<dbReference type="EMBL" id="SGPJ01000030">
    <property type="protein sequence ID" value="THH01171.1"/>
    <property type="molecule type" value="Genomic_DNA"/>
</dbReference>